<keyword evidence="1" id="KW-0472">Membrane</keyword>
<feature type="transmembrane region" description="Helical" evidence="1">
    <location>
        <begin position="65"/>
        <end position="84"/>
    </location>
</feature>
<gene>
    <name evidence="3" type="ORF">AVDCRST_MAG17-1894</name>
</gene>
<accession>A0A6J4T028</accession>
<feature type="transmembrane region" description="Helical" evidence="1">
    <location>
        <begin position="164"/>
        <end position="192"/>
    </location>
</feature>
<reference evidence="3" key="1">
    <citation type="submission" date="2020-02" db="EMBL/GenBank/DDBJ databases">
        <authorList>
            <person name="Meier V. D."/>
        </authorList>
    </citation>
    <scope>NUCLEOTIDE SEQUENCE</scope>
    <source>
        <strain evidence="3">AVDCRST_MAG17</strain>
    </source>
</reference>
<keyword evidence="1" id="KW-1133">Transmembrane helix</keyword>
<dbReference type="EMBL" id="CADCVV010000148">
    <property type="protein sequence ID" value="CAA9509554.1"/>
    <property type="molecule type" value="Genomic_DNA"/>
</dbReference>
<evidence type="ECO:0000259" key="2">
    <source>
        <dbReference type="Pfam" id="PF13548"/>
    </source>
</evidence>
<feature type="transmembrane region" description="Helical" evidence="1">
    <location>
        <begin position="123"/>
        <end position="144"/>
    </location>
</feature>
<protein>
    <recommendedName>
        <fullName evidence="2">DUF4126 domain-containing protein</fullName>
    </recommendedName>
</protein>
<dbReference type="AlphaFoldDB" id="A0A6J4T028"/>
<proteinExistence type="predicted"/>
<dbReference type="Pfam" id="PF13548">
    <property type="entry name" value="DUF4126"/>
    <property type="match status" value="1"/>
</dbReference>
<feature type="transmembrane region" description="Helical" evidence="1">
    <location>
        <begin position="40"/>
        <end position="58"/>
    </location>
</feature>
<keyword evidence="1" id="KW-0812">Transmembrane</keyword>
<dbReference type="InterPro" id="IPR025196">
    <property type="entry name" value="DUF4126"/>
</dbReference>
<sequence length="209" mass="21294">MGVVYSHGAPRAYRPPPPISSLLAIATGAGLAGASGVRPFLPVLLAGALAAANVGIDFERGTFDFLESPAFLLVVLLLAVGAYAADRGRVGRPLEIGLAVAGGVLGALLCAGAISAAQQQGWVGLLVGVACAALGFFAVARLLARARTRATRSAAPLFAIYADVIALVLAAAAIFAPPLAVVALVAFVVLLVRSRSERGRKYEGLRILR</sequence>
<evidence type="ECO:0000313" key="3">
    <source>
        <dbReference type="EMBL" id="CAA9509554.1"/>
    </source>
</evidence>
<feature type="transmembrane region" description="Helical" evidence="1">
    <location>
        <begin position="96"/>
        <end position="116"/>
    </location>
</feature>
<feature type="domain" description="DUF4126" evidence="2">
    <location>
        <begin position="25"/>
        <end position="194"/>
    </location>
</feature>
<organism evidence="3">
    <name type="scientific">uncultured Solirubrobacterales bacterium</name>
    <dbReference type="NCBI Taxonomy" id="768556"/>
    <lineage>
        <taxon>Bacteria</taxon>
        <taxon>Bacillati</taxon>
        <taxon>Actinomycetota</taxon>
        <taxon>Thermoleophilia</taxon>
        <taxon>Solirubrobacterales</taxon>
        <taxon>environmental samples</taxon>
    </lineage>
</organism>
<evidence type="ECO:0000256" key="1">
    <source>
        <dbReference type="SAM" id="Phobius"/>
    </source>
</evidence>
<name>A0A6J4T028_9ACTN</name>